<evidence type="ECO:0000313" key="3">
    <source>
        <dbReference type="WBParaSite" id="nRc.2.0.1.t05223-RA"/>
    </source>
</evidence>
<keyword evidence="1" id="KW-0472">Membrane</keyword>
<keyword evidence="1" id="KW-1133">Transmembrane helix</keyword>
<keyword evidence="2" id="KW-1185">Reference proteome</keyword>
<dbReference type="WBParaSite" id="nRc.2.0.1.t05223-RA">
    <property type="protein sequence ID" value="nRc.2.0.1.t05223-RA"/>
    <property type="gene ID" value="nRc.2.0.1.g05223"/>
</dbReference>
<accession>A0A915HTI7</accession>
<evidence type="ECO:0000256" key="1">
    <source>
        <dbReference type="SAM" id="Phobius"/>
    </source>
</evidence>
<keyword evidence="1" id="KW-0812">Transmembrane</keyword>
<protein>
    <submittedName>
        <fullName evidence="3">Uncharacterized protein</fullName>
    </submittedName>
</protein>
<sequence length="148" mass="17150">MNKRKSYTEVDDDEKDLRNAENATSVISSKNGATRELFYPIKMTSSDIQKELEPDNDTGAIPRKLLSTRMAKRLAQLIFISVVCLLIIFILLRLHFWSATFIEEPHLWRNLNGLSMARANELFMDCCRATRIPQPCWKYCKYNIDSVS</sequence>
<organism evidence="2 3">
    <name type="scientific">Romanomermis culicivorax</name>
    <name type="common">Nematode worm</name>
    <dbReference type="NCBI Taxonomy" id="13658"/>
    <lineage>
        <taxon>Eukaryota</taxon>
        <taxon>Metazoa</taxon>
        <taxon>Ecdysozoa</taxon>
        <taxon>Nematoda</taxon>
        <taxon>Enoplea</taxon>
        <taxon>Dorylaimia</taxon>
        <taxon>Mermithida</taxon>
        <taxon>Mermithoidea</taxon>
        <taxon>Mermithidae</taxon>
        <taxon>Romanomermis</taxon>
    </lineage>
</organism>
<evidence type="ECO:0000313" key="2">
    <source>
        <dbReference type="Proteomes" id="UP000887565"/>
    </source>
</evidence>
<proteinExistence type="predicted"/>
<dbReference type="Proteomes" id="UP000887565">
    <property type="component" value="Unplaced"/>
</dbReference>
<name>A0A915HTI7_ROMCU</name>
<reference evidence="3" key="1">
    <citation type="submission" date="2022-11" db="UniProtKB">
        <authorList>
            <consortium name="WormBaseParasite"/>
        </authorList>
    </citation>
    <scope>IDENTIFICATION</scope>
</reference>
<dbReference type="AlphaFoldDB" id="A0A915HTI7"/>
<feature type="transmembrane region" description="Helical" evidence="1">
    <location>
        <begin position="74"/>
        <end position="96"/>
    </location>
</feature>